<dbReference type="SUPFAM" id="SSF50494">
    <property type="entry name" value="Trypsin-like serine proteases"/>
    <property type="match status" value="1"/>
</dbReference>
<sequence length="528" mass="55850">MRAPEELSRSWPETARALEVALEERDEDGAARLVGALVARLDGAEDAGTAPEALDLLELLRRHRRLALVERLAEALLRTDAPPPAVHRHYAQALIERGALSAAVAVLDELVRGSDPAEVAEARGLLGRAHKEIFLTLASPLRRRAALERALEAYGSVYRADPTRLWHGTNTAALLLRAAREACPVAGVDDPQAAGLAIAADVAGRVAAGGGGSWAWAIGIESAVALGRIDDALALLRDQAQDAGAFALASLRRQLVRVWELRPDSPPGSLLLPPLEALLLTKQGAELSLTAAAPTSGAGFEKVFGAEGAQTQAWFEDLLRRCRAVARIDGPYARPVGTGFLLRGADLHPALPAVVLVTNAHVVPDAVAPEDAVVTFLGLGTPLPGLVVRRLLWSSPAGKLDTAVLEIDPPSGVDVNPVATRMPPLGASPPSRVYVVGHPMGSGAVRVTIRDNDLLDHDDTMVHYRAPTEPGSSGSPVFDDRWRVLAVHHRGLDAMPRLHGSGVYPANEGVQLGRIRADMAAELPRGEG</sequence>
<dbReference type="InterPro" id="IPR009003">
    <property type="entry name" value="Peptidase_S1_PA"/>
</dbReference>
<dbReference type="Pfam" id="PF13365">
    <property type="entry name" value="Trypsin_2"/>
    <property type="match status" value="1"/>
</dbReference>
<gene>
    <name evidence="1" type="ORF">GB881_04820</name>
</gene>
<proteinExistence type="predicted"/>
<evidence type="ECO:0000313" key="2">
    <source>
        <dbReference type="Proteomes" id="UP000437709"/>
    </source>
</evidence>
<comment type="caution">
    <text evidence="1">The sequence shown here is derived from an EMBL/GenBank/DDBJ whole genome shotgun (WGS) entry which is preliminary data.</text>
</comment>
<dbReference type="OrthoDB" id="104542at2"/>
<keyword evidence="2" id="KW-1185">Reference proteome</keyword>
<accession>A0A6N7EE41</accession>
<name>A0A6N7EE41_9MICO</name>
<dbReference type="InterPro" id="IPR046880">
    <property type="entry name" value="TPR-S"/>
</dbReference>
<dbReference type="RefSeq" id="WP_152196134.1">
    <property type="nucleotide sequence ID" value="NZ_VUKD01000004.1"/>
</dbReference>
<evidence type="ECO:0008006" key="3">
    <source>
        <dbReference type="Google" id="ProtNLM"/>
    </source>
</evidence>
<dbReference type="EMBL" id="WHPC01000010">
    <property type="protein sequence ID" value="MPV36379.1"/>
    <property type="molecule type" value="Genomic_DNA"/>
</dbReference>
<dbReference type="Proteomes" id="UP000437709">
    <property type="component" value="Unassembled WGS sequence"/>
</dbReference>
<evidence type="ECO:0000313" key="1">
    <source>
        <dbReference type="EMBL" id="MPV36379.1"/>
    </source>
</evidence>
<dbReference type="Gene3D" id="2.40.10.10">
    <property type="entry name" value="Trypsin-like serine proteases"/>
    <property type="match status" value="1"/>
</dbReference>
<organism evidence="1 2">
    <name type="scientific">Georgenia subflava</name>
    <dbReference type="NCBI Taxonomy" id="1622177"/>
    <lineage>
        <taxon>Bacteria</taxon>
        <taxon>Bacillati</taxon>
        <taxon>Actinomycetota</taxon>
        <taxon>Actinomycetes</taxon>
        <taxon>Micrococcales</taxon>
        <taxon>Bogoriellaceae</taxon>
        <taxon>Georgenia</taxon>
    </lineage>
</organism>
<dbReference type="AlphaFoldDB" id="A0A6N7EE41"/>
<protein>
    <recommendedName>
        <fullName evidence="3">Serine protease</fullName>
    </recommendedName>
</protein>
<dbReference type="Pfam" id="PF20308">
    <property type="entry name" value="TPR-S"/>
    <property type="match status" value="1"/>
</dbReference>
<reference evidence="1 2" key="1">
    <citation type="submission" date="2019-10" db="EMBL/GenBank/DDBJ databases">
        <title>Georgenia wutianyii sp. nov. and Georgenia yuyongxinii sp. nov. isolated from plateau pika (Ochotona curzoniae) in the Qinghai-Tibet plateau of China.</title>
        <authorList>
            <person name="Tian Z."/>
        </authorList>
    </citation>
    <scope>NUCLEOTIDE SEQUENCE [LARGE SCALE GENOMIC DNA]</scope>
    <source>
        <strain evidence="1 2">JCM 19765</strain>
    </source>
</reference>
<dbReference type="InterPro" id="IPR043504">
    <property type="entry name" value="Peptidase_S1_PA_chymotrypsin"/>
</dbReference>